<comment type="similarity">
    <text evidence="11">Belongs to the amiloride-sensitive sodium channel (TC 1.A.6) family.</text>
</comment>
<keyword evidence="7 11" id="KW-0406">Ion transport</keyword>
<dbReference type="EMBL" id="MU827405">
    <property type="protein sequence ID" value="KAJ7349566.1"/>
    <property type="molecule type" value="Genomic_DNA"/>
</dbReference>
<proteinExistence type="inferred from homology"/>
<evidence type="ECO:0000313" key="14">
    <source>
        <dbReference type="Proteomes" id="UP001163046"/>
    </source>
</evidence>
<dbReference type="PANTHER" id="PTHR11690">
    <property type="entry name" value="AMILORIDE-SENSITIVE SODIUM CHANNEL-RELATED"/>
    <property type="match status" value="1"/>
</dbReference>
<evidence type="ECO:0000256" key="12">
    <source>
        <dbReference type="SAM" id="Phobius"/>
    </source>
</evidence>
<evidence type="ECO:0000256" key="10">
    <source>
        <dbReference type="ARBA" id="ARBA00023303"/>
    </source>
</evidence>
<evidence type="ECO:0000256" key="7">
    <source>
        <dbReference type="ARBA" id="ARBA00023065"/>
    </source>
</evidence>
<evidence type="ECO:0000256" key="1">
    <source>
        <dbReference type="ARBA" id="ARBA00004141"/>
    </source>
</evidence>
<evidence type="ECO:0000256" key="2">
    <source>
        <dbReference type="ARBA" id="ARBA00022448"/>
    </source>
</evidence>
<feature type="transmembrane region" description="Helical" evidence="12">
    <location>
        <begin position="20"/>
        <end position="40"/>
    </location>
</feature>
<evidence type="ECO:0000256" key="3">
    <source>
        <dbReference type="ARBA" id="ARBA00022461"/>
    </source>
</evidence>
<keyword evidence="14" id="KW-1185">Reference proteome</keyword>
<keyword evidence="4 11" id="KW-0812">Transmembrane</keyword>
<evidence type="ECO:0000256" key="9">
    <source>
        <dbReference type="ARBA" id="ARBA00023201"/>
    </source>
</evidence>
<keyword evidence="6" id="KW-0915">Sodium</keyword>
<evidence type="ECO:0000256" key="8">
    <source>
        <dbReference type="ARBA" id="ARBA00023136"/>
    </source>
</evidence>
<gene>
    <name evidence="13" type="primary">ASIC2_9</name>
    <name evidence="13" type="ORF">OS493_038556</name>
</gene>
<protein>
    <submittedName>
        <fullName evidence="13">Acid-sensing ion channel 2</fullName>
    </submittedName>
</protein>
<evidence type="ECO:0000256" key="4">
    <source>
        <dbReference type="ARBA" id="ARBA00022692"/>
    </source>
</evidence>
<comment type="caution">
    <text evidence="13">The sequence shown here is derived from an EMBL/GenBank/DDBJ whole genome shotgun (WGS) entry which is preliminary data.</text>
</comment>
<name>A0A9W9YKL2_9CNID</name>
<dbReference type="AlphaFoldDB" id="A0A9W9YKL2"/>
<evidence type="ECO:0000313" key="13">
    <source>
        <dbReference type="EMBL" id="KAJ7349566.1"/>
    </source>
</evidence>
<dbReference type="GO" id="GO:0005886">
    <property type="term" value="C:plasma membrane"/>
    <property type="evidence" value="ECO:0007669"/>
    <property type="project" value="TreeGrafter"/>
</dbReference>
<dbReference type="Pfam" id="PF00858">
    <property type="entry name" value="ASC"/>
    <property type="match status" value="3"/>
</dbReference>
<reference evidence="13" key="1">
    <citation type="submission" date="2023-01" db="EMBL/GenBank/DDBJ databases">
        <title>Genome assembly of the deep-sea coral Lophelia pertusa.</title>
        <authorList>
            <person name="Herrera S."/>
            <person name="Cordes E."/>
        </authorList>
    </citation>
    <scope>NUCLEOTIDE SEQUENCE</scope>
    <source>
        <strain evidence="13">USNM1676648</strain>
        <tissue evidence="13">Polyp</tissue>
    </source>
</reference>
<evidence type="ECO:0000256" key="6">
    <source>
        <dbReference type="ARBA" id="ARBA00023053"/>
    </source>
</evidence>
<dbReference type="GO" id="GO:0015280">
    <property type="term" value="F:ligand-gated sodium channel activity"/>
    <property type="evidence" value="ECO:0007669"/>
    <property type="project" value="TreeGrafter"/>
</dbReference>
<dbReference type="Gene3D" id="2.60.470.10">
    <property type="entry name" value="Acid-sensing ion channels like domains"/>
    <property type="match status" value="1"/>
</dbReference>
<dbReference type="Proteomes" id="UP001163046">
    <property type="component" value="Unassembled WGS sequence"/>
</dbReference>
<dbReference type="InterPro" id="IPR001873">
    <property type="entry name" value="ENaC"/>
</dbReference>
<accession>A0A9W9YKL2</accession>
<dbReference type="OrthoDB" id="6021021at2759"/>
<keyword evidence="2 11" id="KW-0813">Transport</keyword>
<evidence type="ECO:0000256" key="11">
    <source>
        <dbReference type="RuleBase" id="RU000679"/>
    </source>
</evidence>
<organism evidence="13 14">
    <name type="scientific">Desmophyllum pertusum</name>
    <dbReference type="NCBI Taxonomy" id="174260"/>
    <lineage>
        <taxon>Eukaryota</taxon>
        <taxon>Metazoa</taxon>
        <taxon>Cnidaria</taxon>
        <taxon>Anthozoa</taxon>
        <taxon>Hexacorallia</taxon>
        <taxon>Scleractinia</taxon>
        <taxon>Caryophylliina</taxon>
        <taxon>Caryophylliidae</taxon>
        <taxon>Desmophyllum</taxon>
    </lineage>
</organism>
<keyword evidence="8 12" id="KW-0472">Membrane</keyword>
<keyword evidence="5 12" id="KW-1133">Transmembrane helix</keyword>
<sequence>MASWNHPLSMAYSMCLQAGLLVGASSGPCFLLLGMGWFSFQSFKLLAKYFSYPVTTKVTLVYEDAPDFPAVSICNFNMFRRSVVNANGYGQLLKYVLRRSHGFDTSNDTVDTSKGGQQILKVKQAGTDFGLHLILDVQQHDYVALGYRAGLKILIHHPETPPVVSQLGFAVGPGTSTYSAIHKQRVINLPKPYESNCLDNNDSNMPGYTKYTTLACMLTCQTKYVVQKCGCREVGMPHICVAHCEPKLHCSQNWLELTVYFQELNYHVIEQKPAYDSESLLAEIGGQVGLCVGASLLTVLEFCDVLLAVIGIRLGFR</sequence>
<keyword evidence="3 11" id="KW-0894">Sodium channel</keyword>
<evidence type="ECO:0000256" key="5">
    <source>
        <dbReference type="ARBA" id="ARBA00022989"/>
    </source>
</evidence>
<comment type="subcellular location">
    <subcellularLocation>
        <location evidence="1">Membrane</location>
        <topology evidence="1">Multi-pass membrane protein</topology>
    </subcellularLocation>
</comment>
<keyword evidence="10 11" id="KW-0407">Ion channel</keyword>
<keyword evidence="9 11" id="KW-0739">Sodium transport</keyword>